<keyword evidence="1" id="KW-0732">Signal</keyword>
<name>A0AAV7INK5_COTGL</name>
<dbReference type="EMBL" id="JAHXZJ010001119">
    <property type="protein sequence ID" value="KAH0554727.1"/>
    <property type="molecule type" value="Genomic_DNA"/>
</dbReference>
<reference evidence="2 3" key="1">
    <citation type="journal article" date="2021" name="J. Hered.">
        <title>A chromosome-level genome assembly of the parasitoid wasp, Cotesia glomerata (Hymenoptera: Braconidae).</title>
        <authorList>
            <person name="Pinto B.J."/>
            <person name="Weis J.J."/>
            <person name="Gamble T."/>
            <person name="Ode P.J."/>
            <person name="Paul R."/>
            <person name="Zaspel J.M."/>
        </authorList>
    </citation>
    <scope>NUCLEOTIDE SEQUENCE [LARGE SCALE GENOMIC DNA]</scope>
    <source>
        <strain evidence="2">CgM1</strain>
    </source>
</reference>
<comment type="caution">
    <text evidence="2">The sequence shown here is derived from an EMBL/GenBank/DDBJ whole genome shotgun (WGS) entry which is preliminary data.</text>
</comment>
<accession>A0AAV7INK5</accession>
<sequence length="307" mass="36270">MKIFTLLFFVILISENNAKVDNAELYDDFIYETEVRAKGACERRDFPLNYYDRREKLDQILEEFNTFMAQKALTGDSSYEFPGEDLLRMINFEALADKKAGIKMVDEKNKINYYWTSLNQNTVRNIVPGTLTRFDCDPGKIFDWETKVDPEFTSDINEIYKKFAMTVAELLQEYQKEMELCQKIPSIKTALIDFVTQAMKSHFQRYIIDVFDARVSTFCRRQCITTEVRAINRRFIQNLNGLDELIVLMTADWHEFQEKCELKSTTTSTTTPAPIIIRPYHRSRPHLSDDYDCWGIFDLFKHHNYFD</sequence>
<gene>
    <name evidence="2" type="ORF">KQX54_012459</name>
</gene>
<organism evidence="2 3">
    <name type="scientific">Cotesia glomerata</name>
    <name type="common">Lepidopteran parasitic wasp</name>
    <name type="synonym">Apanteles glomeratus</name>
    <dbReference type="NCBI Taxonomy" id="32391"/>
    <lineage>
        <taxon>Eukaryota</taxon>
        <taxon>Metazoa</taxon>
        <taxon>Ecdysozoa</taxon>
        <taxon>Arthropoda</taxon>
        <taxon>Hexapoda</taxon>
        <taxon>Insecta</taxon>
        <taxon>Pterygota</taxon>
        <taxon>Neoptera</taxon>
        <taxon>Endopterygota</taxon>
        <taxon>Hymenoptera</taxon>
        <taxon>Apocrita</taxon>
        <taxon>Ichneumonoidea</taxon>
        <taxon>Braconidae</taxon>
        <taxon>Microgastrinae</taxon>
        <taxon>Cotesia</taxon>
    </lineage>
</organism>
<evidence type="ECO:0000256" key="1">
    <source>
        <dbReference type="SAM" id="SignalP"/>
    </source>
</evidence>
<keyword evidence="3" id="KW-1185">Reference proteome</keyword>
<evidence type="ECO:0000313" key="2">
    <source>
        <dbReference type="EMBL" id="KAH0554727.1"/>
    </source>
</evidence>
<feature type="signal peptide" evidence="1">
    <location>
        <begin position="1"/>
        <end position="18"/>
    </location>
</feature>
<protein>
    <recommendedName>
        <fullName evidence="4">Venom protein</fullName>
    </recommendedName>
</protein>
<feature type="chain" id="PRO_5043574637" description="Venom protein" evidence="1">
    <location>
        <begin position="19"/>
        <end position="307"/>
    </location>
</feature>
<evidence type="ECO:0000313" key="3">
    <source>
        <dbReference type="Proteomes" id="UP000826195"/>
    </source>
</evidence>
<evidence type="ECO:0008006" key="4">
    <source>
        <dbReference type="Google" id="ProtNLM"/>
    </source>
</evidence>
<dbReference type="Proteomes" id="UP000826195">
    <property type="component" value="Unassembled WGS sequence"/>
</dbReference>
<proteinExistence type="predicted"/>
<dbReference type="AlphaFoldDB" id="A0AAV7INK5"/>